<organism evidence="1 2">
    <name type="scientific">Brooklawnia propionicigenes</name>
    <dbReference type="NCBI Taxonomy" id="3041175"/>
    <lineage>
        <taxon>Bacteria</taxon>
        <taxon>Bacillati</taxon>
        <taxon>Actinomycetota</taxon>
        <taxon>Actinomycetes</taxon>
        <taxon>Propionibacteriales</taxon>
        <taxon>Propionibacteriaceae</taxon>
        <taxon>Brooklawnia</taxon>
    </lineage>
</organism>
<dbReference type="Proteomes" id="UP001431656">
    <property type="component" value="Chromosome"/>
</dbReference>
<reference evidence="1" key="1">
    <citation type="journal article" date="2024" name="Int. J. Syst. Evol. Microbiol.">
        <title>Brooklawnia propionicigenes sp. nov., a facultatively anaerobic, propionate-producing bacterium isolated from a methanogenic reactor treating waste from cattle farms.</title>
        <authorList>
            <person name="Akita Y."/>
            <person name="Ueki A."/>
            <person name="Tonouchi A."/>
            <person name="Sugawara Y."/>
            <person name="Honma S."/>
            <person name="Kaku N."/>
            <person name="Ueki K."/>
        </authorList>
    </citation>
    <scope>NUCLEOTIDE SEQUENCE</scope>
    <source>
        <strain evidence="1">SH051</strain>
    </source>
</reference>
<evidence type="ECO:0000313" key="2">
    <source>
        <dbReference type="Proteomes" id="UP001431656"/>
    </source>
</evidence>
<dbReference type="KEGG" id="broo:brsh051_12240"/>
<dbReference type="AlphaFoldDB" id="A0AAN0KFM0"/>
<proteinExistence type="predicted"/>
<gene>
    <name evidence="1" type="ORF">brsh051_12240</name>
</gene>
<name>A0AAN0KFM0_9ACTN</name>
<accession>A0AAN0KFM0</accession>
<evidence type="ECO:0000313" key="1">
    <source>
        <dbReference type="EMBL" id="BEH01943.1"/>
    </source>
</evidence>
<sequence>MSDDQLCGLAVVLDGSEHEVAAAHWAANWAEHSHHHLSLIEPSELVSAQTSSQRHRARRLAGELRCNHPGLTVDHRILDGGPDAVIRRVSPRCTAMAVSRPSGYRQATRRLAAPQCPLVVVTDEPTDTRTISLLVDPRQTGYAPTAFAFAYAASCGSDLHALLIGADSEQSPGEDVIGQLAVCYPSVALQTSALPSWGGVADEVAGSQLVVVGSWTDRQGRQRIDHGFLVAQAMADVDSPVALIAHEPAA</sequence>
<protein>
    <submittedName>
        <fullName evidence="1">Uncharacterized protein</fullName>
    </submittedName>
</protein>
<keyword evidence="2" id="KW-1185">Reference proteome</keyword>
<dbReference type="EMBL" id="AP028056">
    <property type="protein sequence ID" value="BEH01943.1"/>
    <property type="molecule type" value="Genomic_DNA"/>
</dbReference>
<dbReference type="RefSeq" id="WP_286268260.1">
    <property type="nucleotide sequence ID" value="NZ_AP028056.1"/>
</dbReference>
<dbReference type="Gene3D" id="3.40.50.12370">
    <property type="match status" value="1"/>
</dbReference>